<evidence type="ECO:0000313" key="2">
    <source>
        <dbReference type="Proteomes" id="UP000524492"/>
    </source>
</evidence>
<gene>
    <name evidence="1" type="ORF">GGD53_005194</name>
</gene>
<dbReference type="EMBL" id="JACIFV010000025">
    <property type="protein sequence ID" value="MBB4195007.1"/>
    <property type="molecule type" value="Genomic_DNA"/>
</dbReference>
<reference evidence="1 2" key="1">
    <citation type="submission" date="2020-08" db="EMBL/GenBank/DDBJ databases">
        <title>Genomic Encyclopedia of Type Strains, Phase IV (KMG-V): Genome sequencing to study the core and pangenomes of soil and plant-associated prokaryotes.</title>
        <authorList>
            <person name="Whitman W."/>
        </authorList>
    </citation>
    <scope>NUCLEOTIDE SEQUENCE [LARGE SCALE GENOMIC DNA]</scope>
    <source>
        <strain evidence="1 2">SEMIA 4074</strain>
    </source>
</reference>
<organism evidence="1 2">
    <name type="scientific">Rhizobium aethiopicum</name>
    <dbReference type="NCBI Taxonomy" id="1138170"/>
    <lineage>
        <taxon>Bacteria</taxon>
        <taxon>Pseudomonadati</taxon>
        <taxon>Pseudomonadota</taxon>
        <taxon>Alphaproteobacteria</taxon>
        <taxon>Hyphomicrobiales</taxon>
        <taxon>Rhizobiaceae</taxon>
        <taxon>Rhizobium/Agrobacterium group</taxon>
        <taxon>Rhizobium</taxon>
    </lineage>
</organism>
<proteinExistence type="predicted"/>
<protein>
    <submittedName>
        <fullName evidence="1">Uncharacterized protein</fullName>
    </submittedName>
</protein>
<comment type="caution">
    <text evidence="1">The sequence shown here is derived from an EMBL/GenBank/DDBJ whole genome shotgun (WGS) entry which is preliminary data.</text>
</comment>
<sequence>MSMKSALFDHDRTCPQVAIARAIGGRGLRVLL</sequence>
<accession>A0A7W6QCH0</accession>
<keyword evidence="2" id="KW-1185">Reference proteome</keyword>
<dbReference type="AlphaFoldDB" id="A0A7W6QCH0"/>
<name>A0A7W6QCH0_9HYPH</name>
<dbReference type="Proteomes" id="UP000524492">
    <property type="component" value="Unassembled WGS sequence"/>
</dbReference>
<evidence type="ECO:0000313" key="1">
    <source>
        <dbReference type="EMBL" id="MBB4195007.1"/>
    </source>
</evidence>